<dbReference type="GO" id="GO:0005524">
    <property type="term" value="F:ATP binding"/>
    <property type="evidence" value="ECO:0007669"/>
    <property type="project" value="UniProtKB-KW"/>
</dbReference>
<dbReference type="Proteomes" id="UP000199529">
    <property type="component" value="Unassembled WGS sequence"/>
</dbReference>
<dbReference type="Gene3D" id="3.40.50.620">
    <property type="entry name" value="HUPs"/>
    <property type="match status" value="1"/>
</dbReference>
<reference evidence="8" key="1">
    <citation type="submission" date="2016-10" db="EMBL/GenBank/DDBJ databases">
        <authorList>
            <person name="Varghese N."/>
            <person name="Submissions S."/>
        </authorList>
    </citation>
    <scope>NUCLEOTIDE SEQUENCE [LARGE SCALE GENOMIC DNA]</scope>
    <source>
        <strain evidence="8">CGMCC 4.3530</strain>
    </source>
</reference>
<gene>
    <name evidence="7" type="ORF">SAMN05216215_101811</name>
</gene>
<keyword evidence="4 6" id="KW-0648">Protein biosynthesis</keyword>
<comment type="similarity">
    <text evidence="6">Belongs to the class-I aminoacyl-tRNA synthetase family.</text>
</comment>
<keyword evidence="1 6" id="KW-0436">Ligase</keyword>
<organism evidence="7 8">
    <name type="scientific">Saccharopolyspora shandongensis</name>
    <dbReference type="NCBI Taxonomy" id="418495"/>
    <lineage>
        <taxon>Bacteria</taxon>
        <taxon>Bacillati</taxon>
        <taxon>Actinomycetota</taxon>
        <taxon>Actinomycetes</taxon>
        <taxon>Pseudonocardiales</taxon>
        <taxon>Pseudonocardiaceae</taxon>
        <taxon>Saccharopolyspora</taxon>
    </lineage>
</organism>
<keyword evidence="8" id="KW-1185">Reference proteome</keyword>
<dbReference type="Pfam" id="PF00579">
    <property type="entry name" value="tRNA-synt_1b"/>
    <property type="match status" value="1"/>
</dbReference>
<evidence type="ECO:0000313" key="7">
    <source>
        <dbReference type="EMBL" id="SDX97253.1"/>
    </source>
</evidence>
<dbReference type="GO" id="GO:0004812">
    <property type="term" value="F:aminoacyl-tRNA ligase activity"/>
    <property type="evidence" value="ECO:0007669"/>
    <property type="project" value="UniProtKB-KW"/>
</dbReference>
<dbReference type="STRING" id="418495.SAMN05216215_101811"/>
<evidence type="ECO:0000256" key="5">
    <source>
        <dbReference type="ARBA" id="ARBA00023146"/>
    </source>
</evidence>
<evidence type="ECO:0000256" key="6">
    <source>
        <dbReference type="RuleBase" id="RU363036"/>
    </source>
</evidence>
<dbReference type="InterPro" id="IPR002305">
    <property type="entry name" value="aa-tRNA-synth_Ic"/>
</dbReference>
<evidence type="ECO:0000256" key="2">
    <source>
        <dbReference type="ARBA" id="ARBA00022741"/>
    </source>
</evidence>
<dbReference type="SUPFAM" id="SSF52374">
    <property type="entry name" value="Nucleotidylyl transferase"/>
    <property type="match status" value="1"/>
</dbReference>
<dbReference type="InterPro" id="IPR014729">
    <property type="entry name" value="Rossmann-like_a/b/a_fold"/>
</dbReference>
<keyword evidence="3 6" id="KW-0067">ATP-binding</keyword>
<dbReference type="AlphaFoldDB" id="A0A1H3G1R9"/>
<evidence type="ECO:0000313" key="8">
    <source>
        <dbReference type="Proteomes" id="UP000199529"/>
    </source>
</evidence>
<keyword evidence="2 6" id="KW-0547">Nucleotide-binding</keyword>
<dbReference type="EMBL" id="FNOK01000018">
    <property type="protein sequence ID" value="SDX97253.1"/>
    <property type="molecule type" value="Genomic_DNA"/>
</dbReference>
<sequence>MTNAVLFSESYYRQVLAEFGYTPFDLRQFDFTLAGLDADTLNARYLCHHHGDHYLRASPQRRIVTTGFGMSGVPHLATVSHILKMIELQLGGERCQIVLGDLDAYNGKAKPYAEVRELAERFREYSLRLGFDDTAGIVRSQESHLPALEAMYLIGRYVEQADFDAAEEDNHGYYVDRGLVDAAMTFRRALSLSLMAADFLALGQDHDAVLVMLGVDEHRYVRFAQKTLARLDEHVPLRSDFALTAAYTRMVRGFGGHPKFSKSLPGSALDVTTPPEEVGRLLTAEPPIPEESATYQLMCQLPRYDAATLLDLHKYCREAGPTWQRAVVDLTDYVIDVISQWPC</sequence>
<accession>A0A1H3G1R9</accession>
<keyword evidence="5 6" id="KW-0030">Aminoacyl-tRNA synthetase</keyword>
<evidence type="ECO:0000256" key="1">
    <source>
        <dbReference type="ARBA" id="ARBA00022598"/>
    </source>
</evidence>
<dbReference type="GO" id="GO:0006418">
    <property type="term" value="P:tRNA aminoacylation for protein translation"/>
    <property type="evidence" value="ECO:0007669"/>
    <property type="project" value="InterPro"/>
</dbReference>
<dbReference type="RefSeq" id="WP_093267446.1">
    <property type="nucleotide sequence ID" value="NZ_FNOK01000018.1"/>
</dbReference>
<evidence type="ECO:0000256" key="3">
    <source>
        <dbReference type="ARBA" id="ARBA00022840"/>
    </source>
</evidence>
<dbReference type="OrthoDB" id="3337847at2"/>
<evidence type="ECO:0000256" key="4">
    <source>
        <dbReference type="ARBA" id="ARBA00022917"/>
    </source>
</evidence>
<name>A0A1H3G1R9_9PSEU</name>
<proteinExistence type="inferred from homology"/>
<protein>
    <submittedName>
        <fullName evidence="7">Tryptophanyl-tRNA synthetase</fullName>
    </submittedName>
</protein>